<keyword evidence="1" id="KW-1133">Transmembrane helix</keyword>
<gene>
    <name evidence="2" type="ORF">A5888_002292</name>
    <name evidence="3" type="ORF">A5888_004171</name>
</gene>
<reference evidence="3" key="2">
    <citation type="submission" date="2017-05" db="EMBL/GenBank/DDBJ databases">
        <authorList>
            <consortium name="The Broad Institute Genomics Platform"/>
            <consortium name="The Broad Institute Genomic Center for Infectious Diseases"/>
            <person name="Earl A."/>
            <person name="Manson A."/>
            <person name="Schwartman J."/>
            <person name="Gilmore M."/>
            <person name="Abouelleil A."/>
            <person name="Cao P."/>
            <person name="Chapman S."/>
            <person name="Cusick C."/>
            <person name="Shea T."/>
            <person name="Young S."/>
            <person name="Neafsey D."/>
            <person name="Nusbaum C."/>
            <person name="Birren B."/>
        </authorList>
    </citation>
    <scope>NUCLEOTIDE SEQUENCE</scope>
    <source>
        <strain evidence="3">9E7_DIV0242</strain>
    </source>
</reference>
<dbReference type="RefSeq" id="WP_086349342.1">
    <property type="nucleotide sequence ID" value="NZ_CP147247.1"/>
</dbReference>
<reference evidence="2" key="1">
    <citation type="submission" date="2017-05" db="EMBL/GenBank/DDBJ databases">
        <title>The Genome Sequence of Enterococcus sp. 9E7_DIV0242.</title>
        <authorList>
            <consortium name="The Broad Institute Genomics Platform"/>
            <consortium name="The Broad Institute Genomic Center for Infectious Diseases"/>
            <person name="Earl A."/>
            <person name="Manson A."/>
            <person name="Schwartman J."/>
            <person name="Gilmore M."/>
            <person name="Abouelleil A."/>
            <person name="Cao P."/>
            <person name="Chapman S."/>
            <person name="Cusick C."/>
            <person name="Shea T."/>
            <person name="Young S."/>
            <person name="Neafsey D."/>
            <person name="Nusbaum C."/>
            <person name="Birren B."/>
        </authorList>
    </citation>
    <scope>NUCLEOTIDE SEQUENCE [LARGE SCALE GENOMIC DNA]</scope>
    <source>
        <strain evidence="2">9E7_DIV0242</strain>
    </source>
</reference>
<accession>A0A242K6Y5</accession>
<keyword evidence="1" id="KW-0472">Membrane</keyword>
<dbReference type="AlphaFoldDB" id="A0A242K6Y5"/>
<evidence type="ECO:0000313" key="4">
    <source>
        <dbReference type="Proteomes" id="UP000195141"/>
    </source>
</evidence>
<proteinExistence type="predicted"/>
<organism evidence="2">
    <name type="scientific">Candidatus Enterococcus clewellii</name>
    <dbReference type="NCBI Taxonomy" id="1834193"/>
    <lineage>
        <taxon>Bacteria</taxon>
        <taxon>Bacillati</taxon>
        <taxon>Bacillota</taxon>
        <taxon>Bacilli</taxon>
        <taxon>Lactobacillales</taxon>
        <taxon>Enterococcaceae</taxon>
        <taxon>Enterococcus</taxon>
    </lineage>
</organism>
<dbReference type="Proteomes" id="UP000195141">
    <property type="component" value="Chromosome"/>
</dbReference>
<evidence type="ECO:0000313" key="2">
    <source>
        <dbReference type="EMBL" id="OTP16078.1"/>
    </source>
</evidence>
<keyword evidence="4" id="KW-1185">Reference proteome</keyword>
<evidence type="ECO:0000313" key="3">
    <source>
        <dbReference type="EMBL" id="WYJ92398.1"/>
    </source>
</evidence>
<protein>
    <submittedName>
        <fullName evidence="2">Uncharacterized protein</fullName>
    </submittedName>
</protein>
<dbReference type="EMBL" id="NGMM01000003">
    <property type="protein sequence ID" value="OTP16078.1"/>
    <property type="molecule type" value="Genomic_DNA"/>
</dbReference>
<feature type="transmembrane region" description="Helical" evidence="1">
    <location>
        <begin position="72"/>
        <end position="92"/>
    </location>
</feature>
<feature type="transmembrane region" description="Helical" evidence="1">
    <location>
        <begin position="12"/>
        <end position="36"/>
    </location>
</feature>
<name>A0A242K6Y5_9ENTE</name>
<evidence type="ECO:0000256" key="1">
    <source>
        <dbReference type="SAM" id="Phobius"/>
    </source>
</evidence>
<dbReference type="EMBL" id="CP147247">
    <property type="protein sequence ID" value="WYJ92398.1"/>
    <property type="molecule type" value="Genomic_DNA"/>
</dbReference>
<reference evidence="3" key="3">
    <citation type="submission" date="2024-03" db="EMBL/GenBank/DDBJ databases">
        <title>The Genome Sequence of Enterococcus sp. DIV0242b.</title>
        <authorList>
            <consortium name="The Broad Institute Genomics Platform"/>
            <consortium name="The Broad Institute Microbial Omics Core"/>
            <consortium name="The Broad Institute Genomic Center for Infectious Diseases"/>
            <person name="Earl A."/>
            <person name="Manson A."/>
            <person name="Gilmore M."/>
            <person name="Schwartman J."/>
            <person name="Shea T."/>
            <person name="Abouelleil A."/>
            <person name="Cao P."/>
            <person name="Chapman S."/>
            <person name="Cusick C."/>
            <person name="Young S."/>
            <person name="Neafsey D."/>
            <person name="Nusbaum C."/>
            <person name="Birren B."/>
        </authorList>
    </citation>
    <scope>NUCLEOTIDE SEQUENCE</scope>
    <source>
        <strain evidence="3">9E7_DIV0242</strain>
    </source>
</reference>
<dbReference type="OrthoDB" id="2185431at2"/>
<sequence>MDLNMSMLDLTFIGLLSLGILLLLLGVLFLFLNAAARRSLKKIKARRPKNKKKRKQWQRICKKTEQTKKKRLRTGILLLILSVLLGGSASYARYYQLTSLSSSNAAALAKSYYLIGEIEGQLNSYGNGASIEKTTKNIRDLSQQLAGAGTETAYVGMAVDGQKLVNRHFNLVKNLGINLNEQARTVLENQEEMTNYLSDIEKVKESQQKVFEKYQVNESALQQKK</sequence>
<keyword evidence="1" id="KW-0812">Transmembrane</keyword>